<keyword evidence="4" id="KW-1185">Reference proteome</keyword>
<dbReference type="Pfam" id="PF08327">
    <property type="entry name" value="AHSA1"/>
    <property type="match status" value="1"/>
</dbReference>
<dbReference type="OrthoDB" id="9803476at2"/>
<dbReference type="CDD" id="cd07814">
    <property type="entry name" value="SRPBCC_CalC_Aha1-like"/>
    <property type="match status" value="1"/>
</dbReference>
<dbReference type="Gene3D" id="3.30.530.20">
    <property type="match status" value="1"/>
</dbReference>
<comment type="caution">
    <text evidence="3">The sequence shown here is derived from an EMBL/GenBank/DDBJ whole genome shotgun (WGS) entry which is preliminary data.</text>
</comment>
<evidence type="ECO:0000259" key="2">
    <source>
        <dbReference type="Pfam" id="PF08327"/>
    </source>
</evidence>
<reference evidence="3 4" key="1">
    <citation type="journal article" date="2015" name="Int. J. Syst. Evol. Microbiol.">
        <title>Micromonospora costi sp. nov., isolated from a leaf of Costus speciosus.</title>
        <authorList>
            <person name="Thawai C."/>
        </authorList>
    </citation>
    <scope>NUCLEOTIDE SEQUENCE [LARGE SCALE GENOMIC DNA]</scope>
    <source>
        <strain evidence="3 4">CS1-12</strain>
    </source>
</reference>
<evidence type="ECO:0000313" key="3">
    <source>
        <dbReference type="EMBL" id="RKN55473.1"/>
    </source>
</evidence>
<dbReference type="InterPro" id="IPR023393">
    <property type="entry name" value="START-like_dom_sf"/>
</dbReference>
<evidence type="ECO:0000256" key="1">
    <source>
        <dbReference type="ARBA" id="ARBA00006817"/>
    </source>
</evidence>
<dbReference type="SUPFAM" id="SSF55961">
    <property type="entry name" value="Bet v1-like"/>
    <property type="match status" value="1"/>
</dbReference>
<accession>A0A3B0A4T4</accession>
<feature type="domain" description="Activator of Hsp90 ATPase homologue 1/2-like C-terminal" evidence="2">
    <location>
        <begin position="15"/>
        <end position="139"/>
    </location>
</feature>
<sequence>MSDPSTVSVDQYLPHPPTTVWRALTDSDLLGRWLMPNDFAPVVGHRFTFRTDPRPGQEFDGTVHCEVLDLDPPRLLRWAWRGGRLDTVVTWTLVAEGKGTRLFLDHAGFDPDDPVQQRTRDLLGGGWRSHVLRRLTETLTSPTP</sequence>
<comment type="similarity">
    <text evidence="1">Belongs to the AHA1 family.</text>
</comment>
<name>A0A3B0A4T4_9ACTN</name>
<dbReference type="AlphaFoldDB" id="A0A3B0A4T4"/>
<protein>
    <submittedName>
        <fullName evidence="3">SRPBCC domain-containing protein</fullName>
    </submittedName>
</protein>
<dbReference type="RefSeq" id="WP_120779662.1">
    <property type="nucleotide sequence ID" value="NZ_JBHLUP010000002.1"/>
</dbReference>
<dbReference type="Proteomes" id="UP000279968">
    <property type="component" value="Unassembled WGS sequence"/>
</dbReference>
<gene>
    <name evidence="3" type="ORF">D7193_12540</name>
</gene>
<proteinExistence type="inferred from homology"/>
<dbReference type="InterPro" id="IPR013538">
    <property type="entry name" value="ASHA1/2-like_C"/>
</dbReference>
<evidence type="ECO:0000313" key="4">
    <source>
        <dbReference type="Proteomes" id="UP000279968"/>
    </source>
</evidence>
<dbReference type="EMBL" id="RBAN01000002">
    <property type="protein sequence ID" value="RKN55473.1"/>
    <property type="molecule type" value="Genomic_DNA"/>
</dbReference>
<organism evidence="3 4">
    <name type="scientific">Micromonospora costi</name>
    <dbReference type="NCBI Taxonomy" id="1530042"/>
    <lineage>
        <taxon>Bacteria</taxon>
        <taxon>Bacillati</taxon>
        <taxon>Actinomycetota</taxon>
        <taxon>Actinomycetes</taxon>
        <taxon>Micromonosporales</taxon>
        <taxon>Micromonosporaceae</taxon>
        <taxon>Micromonospora</taxon>
    </lineage>
</organism>